<keyword evidence="2" id="KW-1185">Reference proteome</keyword>
<protein>
    <submittedName>
        <fullName evidence="1">Uncharacterized protein</fullName>
    </submittedName>
</protein>
<dbReference type="EMBL" id="CP104778">
    <property type="protein sequence ID" value="WPC22049.1"/>
    <property type="molecule type" value="Genomic_DNA"/>
</dbReference>
<dbReference type="RefSeq" id="WP_269084011.1">
    <property type="nucleotide sequence ID" value="NZ_BBIM01000037.1"/>
</dbReference>
<dbReference type="Proteomes" id="UP001302696">
    <property type="component" value="Chromosome"/>
</dbReference>
<name>A0ABZ0Q5T6_9LACO</name>
<gene>
    <name evidence="1" type="ORF">N6G96_02195</name>
</gene>
<evidence type="ECO:0000313" key="2">
    <source>
        <dbReference type="Proteomes" id="UP001302696"/>
    </source>
</evidence>
<proteinExistence type="predicted"/>
<reference evidence="2" key="1">
    <citation type="submission" date="2024-06" db="EMBL/GenBank/DDBJ databases">
        <authorList>
            <person name="Chang H.C."/>
            <person name="Mun S.Y."/>
        </authorList>
    </citation>
    <scope>NUCLEOTIDE SEQUENCE [LARGE SCALE GENOMIC DNA]</scope>
    <source>
        <strain evidence="2">KT1</strain>
    </source>
</reference>
<sequence>MKAHHKLTVLGVTLLILVVSTAALVSQIQFNQQEQTFIKKYKF</sequence>
<evidence type="ECO:0000313" key="1">
    <source>
        <dbReference type="EMBL" id="WPC22049.1"/>
    </source>
</evidence>
<accession>A0ABZ0Q5T6</accession>
<organism evidence="1 2">
    <name type="scientific">Pediococcus inopinatus</name>
    <dbReference type="NCBI Taxonomy" id="114090"/>
    <lineage>
        <taxon>Bacteria</taxon>
        <taxon>Bacillati</taxon>
        <taxon>Bacillota</taxon>
        <taxon>Bacilli</taxon>
        <taxon>Lactobacillales</taxon>
        <taxon>Lactobacillaceae</taxon>
        <taxon>Pediococcus</taxon>
    </lineage>
</organism>